<dbReference type="Proteomes" id="UP001163156">
    <property type="component" value="Chromosome"/>
</dbReference>
<dbReference type="Gene3D" id="1.10.472.150">
    <property type="entry name" value="Glucose-regulated metallo-peptidase M90, N-terminal domain"/>
    <property type="match status" value="1"/>
</dbReference>
<sequence>MEVILTTKSFMGRGGLKIVTSEMKILIGATIVMVTFGWKDLRLPHFSKILIYPDSYYSSISKMYHNGEVNPRYGIIVVSWAAFQAGMDDLQDGRNLGIHEVAHALHLENLIRNNQESDFFNPKVWANFQHLAQMEMQHKDGEALPWLGERASVDLHEFFAVALEHFFEKPHEFFRQAPELYGVLVRLLRQDPRVWIPKSEEH</sequence>
<dbReference type="SUPFAM" id="SSF55486">
    <property type="entry name" value="Metalloproteases ('zincins'), catalytic domain"/>
    <property type="match status" value="1"/>
</dbReference>
<dbReference type="InterPro" id="IPR042252">
    <property type="entry name" value="MtfA_N"/>
</dbReference>
<evidence type="ECO:0000313" key="2">
    <source>
        <dbReference type="Proteomes" id="UP001163156"/>
    </source>
</evidence>
<dbReference type="InterPro" id="IPR024079">
    <property type="entry name" value="MetalloPept_cat_dom_sf"/>
</dbReference>
<dbReference type="PANTHER" id="PTHR30164">
    <property type="entry name" value="MTFA PEPTIDASE"/>
    <property type="match status" value="1"/>
</dbReference>
<dbReference type="EMBL" id="CP110226">
    <property type="protein sequence ID" value="UZD24534.1"/>
    <property type="molecule type" value="Genomic_DNA"/>
</dbReference>
<name>A0ABY6MQ03_9BACT</name>
<dbReference type="CDD" id="cd20170">
    <property type="entry name" value="Peptidase_M90-like"/>
    <property type="match status" value="1"/>
</dbReference>
<dbReference type="RefSeq" id="WP_264811246.1">
    <property type="nucleotide sequence ID" value="NZ_CP110226.1"/>
</dbReference>
<keyword evidence="2" id="KW-1185">Reference proteome</keyword>
<evidence type="ECO:0000313" key="1">
    <source>
        <dbReference type="EMBL" id="UZD24534.1"/>
    </source>
</evidence>
<accession>A0ABY6MQ03</accession>
<dbReference type="Pfam" id="PF06167">
    <property type="entry name" value="Peptidase_M90"/>
    <property type="match status" value="1"/>
</dbReference>
<protein>
    <submittedName>
        <fullName evidence="1">Zinc-dependent peptidase</fullName>
    </submittedName>
</protein>
<dbReference type="PANTHER" id="PTHR30164:SF2">
    <property type="entry name" value="PROTEIN MTFA"/>
    <property type="match status" value="1"/>
</dbReference>
<organism evidence="1 2">
    <name type="scientific">Algoriphagus halophytocola</name>
    <dbReference type="NCBI Taxonomy" id="2991499"/>
    <lineage>
        <taxon>Bacteria</taxon>
        <taxon>Pseudomonadati</taxon>
        <taxon>Bacteroidota</taxon>
        <taxon>Cytophagia</taxon>
        <taxon>Cytophagales</taxon>
        <taxon>Cyclobacteriaceae</taxon>
        <taxon>Algoriphagus</taxon>
    </lineage>
</organism>
<reference evidence="1" key="1">
    <citation type="submission" date="2022-10" db="EMBL/GenBank/DDBJ databases">
        <title>Algoriphagus sp. a novel bacteria isolate from halophytes salicornia europaea.</title>
        <authorList>
            <person name="Peng Y."/>
            <person name="Jiang L."/>
            <person name="Lee J."/>
        </authorList>
    </citation>
    <scope>NUCLEOTIDE SEQUENCE</scope>
    <source>
        <strain evidence="1">TR-M5</strain>
    </source>
</reference>
<proteinExistence type="predicted"/>
<dbReference type="InterPro" id="IPR010384">
    <property type="entry name" value="MtfA_fam"/>
</dbReference>
<gene>
    <name evidence="1" type="ORF">OM944_08530</name>
</gene>
<dbReference type="Gene3D" id="3.40.390.10">
    <property type="entry name" value="Collagenase (Catalytic Domain)"/>
    <property type="match status" value="1"/>
</dbReference>